<proteinExistence type="predicted"/>
<evidence type="ECO:0000313" key="8">
    <source>
        <dbReference type="EMBL" id="AYG96050.1"/>
    </source>
</evidence>
<dbReference type="PANTHER" id="PTHR42865:SF7">
    <property type="entry name" value="PROTON_GLUTAMATE-ASPARTATE SYMPORTER"/>
    <property type="match status" value="1"/>
</dbReference>
<keyword evidence="5 7" id="KW-1133">Transmembrane helix</keyword>
<accession>A0A494RMP7</accession>
<dbReference type="GO" id="GO:0005886">
    <property type="term" value="C:plasma membrane"/>
    <property type="evidence" value="ECO:0007669"/>
    <property type="project" value="UniProtKB-SubCell"/>
</dbReference>
<dbReference type="GO" id="GO:0015293">
    <property type="term" value="F:symporter activity"/>
    <property type="evidence" value="ECO:0007669"/>
    <property type="project" value="UniProtKB-KW"/>
</dbReference>
<keyword evidence="4 7" id="KW-0812">Transmembrane</keyword>
<dbReference type="InterPro" id="IPR001991">
    <property type="entry name" value="Na-dicarboxylate_symporter"/>
</dbReference>
<dbReference type="EMBL" id="CP032707">
    <property type="protein sequence ID" value="AYG96050.1"/>
    <property type="molecule type" value="Genomic_DNA"/>
</dbReference>
<dbReference type="PANTHER" id="PTHR42865">
    <property type="entry name" value="PROTON/GLUTAMATE-ASPARTATE SYMPORTER"/>
    <property type="match status" value="1"/>
</dbReference>
<keyword evidence="2" id="KW-0813">Transport</keyword>
<feature type="transmembrane region" description="Helical" evidence="7">
    <location>
        <begin position="348"/>
        <end position="369"/>
    </location>
</feature>
<dbReference type="InterPro" id="IPR036458">
    <property type="entry name" value="Na:dicarbo_symporter_sf"/>
</dbReference>
<evidence type="ECO:0000256" key="2">
    <source>
        <dbReference type="ARBA" id="ARBA00022448"/>
    </source>
</evidence>
<evidence type="ECO:0000256" key="4">
    <source>
        <dbReference type="ARBA" id="ARBA00022692"/>
    </source>
</evidence>
<sequence length="429" mass="45332">MFRRFFAIPLWQRTAAGFALGIIAGLILREQATVWLKPIGDVYLNLIRMVVAPLVLFTIASSIAKLGEGVGAVRLGVRTLAWFAVTSLLAVLVGFAFGHIINPGVGLSDLPLGEVKERVIPTPLQVLLGVVPTNPFAALAEGKVLQIIFFSALLGGALVALGDRAQNARRLVDEGAALIFRITRWVIQLTPFGVFGLIGSVVGGYGWEALLPLGKFIFAIYAACLFHIFVVYSGLLKLHGLKVVSFFRGAGAAMQTAFATSSSLGTLPVTLRQTVERLGVPQAYASFAVPLGANVKMDGCGAIYPAIASIFIAQYFQIDLTATQYVLIGLTAVLGSLGTAGVPGTSIVMLTLTLSTAGLPLEGVGYIIAIDRIIDMMRTATNVTGQMVVPVLVAKEEGLLNQDIYDGHVAWLPGDPEDETPEGARAAGI</sequence>
<feature type="transmembrane region" description="Helical" evidence="7">
    <location>
        <begin position="144"/>
        <end position="161"/>
    </location>
</feature>
<reference evidence="8 9" key="1">
    <citation type="submission" date="2018-10" db="EMBL/GenBank/DDBJ databases">
        <title>Complete genome sequence of Brevundimonas naejangsanensis BRV3.</title>
        <authorList>
            <person name="Berrios L."/>
            <person name="Ely B."/>
        </authorList>
    </citation>
    <scope>NUCLEOTIDE SEQUENCE [LARGE SCALE GENOMIC DNA]</scope>
    <source>
        <strain evidence="8 9">BRV3</strain>
    </source>
</reference>
<dbReference type="Gene3D" id="1.10.3860.10">
    <property type="entry name" value="Sodium:dicarboxylate symporter"/>
    <property type="match status" value="1"/>
</dbReference>
<dbReference type="RefSeq" id="WP_121483181.1">
    <property type="nucleotide sequence ID" value="NZ_CP032707.1"/>
</dbReference>
<keyword evidence="9" id="KW-1185">Reference proteome</keyword>
<feature type="transmembrane region" description="Helical" evidence="7">
    <location>
        <begin position="79"/>
        <end position="101"/>
    </location>
</feature>
<feature type="transmembrane region" description="Helical" evidence="7">
    <location>
        <begin position="325"/>
        <end position="342"/>
    </location>
</feature>
<evidence type="ECO:0000256" key="7">
    <source>
        <dbReference type="SAM" id="Phobius"/>
    </source>
</evidence>
<name>A0A494RMP7_9CAUL</name>
<feature type="transmembrane region" description="Helical" evidence="7">
    <location>
        <begin position="182"/>
        <end position="207"/>
    </location>
</feature>
<feature type="transmembrane region" description="Helical" evidence="7">
    <location>
        <begin position="46"/>
        <end position="67"/>
    </location>
</feature>
<keyword evidence="3" id="KW-1003">Cell membrane</keyword>
<organism evidence="8 9">
    <name type="scientific">Brevundimonas naejangsanensis</name>
    <dbReference type="NCBI Taxonomy" id="588932"/>
    <lineage>
        <taxon>Bacteria</taxon>
        <taxon>Pseudomonadati</taxon>
        <taxon>Pseudomonadota</taxon>
        <taxon>Alphaproteobacteria</taxon>
        <taxon>Caulobacterales</taxon>
        <taxon>Caulobacteraceae</taxon>
        <taxon>Brevundimonas</taxon>
    </lineage>
</organism>
<dbReference type="Pfam" id="PF00375">
    <property type="entry name" value="SDF"/>
    <property type="match status" value="1"/>
</dbReference>
<evidence type="ECO:0000256" key="3">
    <source>
        <dbReference type="ARBA" id="ARBA00022475"/>
    </source>
</evidence>
<gene>
    <name evidence="8" type="ORF">D8I30_13355</name>
</gene>
<evidence type="ECO:0000256" key="5">
    <source>
        <dbReference type="ARBA" id="ARBA00022989"/>
    </source>
</evidence>
<protein>
    <submittedName>
        <fullName evidence="8">Dicarboxylate/amino acid:cation symporter</fullName>
    </submittedName>
</protein>
<dbReference type="SUPFAM" id="SSF118215">
    <property type="entry name" value="Proton glutamate symport protein"/>
    <property type="match status" value="1"/>
</dbReference>
<feature type="transmembrane region" description="Helical" evidence="7">
    <location>
        <begin position="213"/>
        <end position="232"/>
    </location>
</feature>
<dbReference type="OrthoDB" id="9766690at2"/>
<keyword evidence="6 7" id="KW-0472">Membrane</keyword>
<dbReference type="AlphaFoldDB" id="A0A494RMP7"/>
<dbReference type="GO" id="GO:0006835">
    <property type="term" value="P:dicarboxylic acid transport"/>
    <property type="evidence" value="ECO:0007669"/>
    <property type="project" value="TreeGrafter"/>
</dbReference>
<evidence type="ECO:0000256" key="1">
    <source>
        <dbReference type="ARBA" id="ARBA00004651"/>
    </source>
</evidence>
<comment type="subcellular location">
    <subcellularLocation>
        <location evidence="1">Cell membrane</location>
        <topology evidence="1">Multi-pass membrane protein</topology>
    </subcellularLocation>
</comment>
<dbReference type="PRINTS" id="PR00173">
    <property type="entry name" value="EDTRNSPORT"/>
</dbReference>
<evidence type="ECO:0000313" key="9">
    <source>
        <dbReference type="Proteomes" id="UP000276984"/>
    </source>
</evidence>
<dbReference type="Proteomes" id="UP000276984">
    <property type="component" value="Chromosome"/>
</dbReference>
<evidence type="ECO:0000256" key="6">
    <source>
        <dbReference type="ARBA" id="ARBA00023136"/>
    </source>
</evidence>